<dbReference type="InterPro" id="IPR014978">
    <property type="entry name" value="Gln-Leu-Gln_QLQ"/>
</dbReference>
<feature type="region of interest" description="Disordered" evidence="6">
    <location>
        <begin position="298"/>
        <end position="333"/>
    </location>
</feature>
<feature type="compositionally biased region" description="Polar residues" evidence="6">
    <location>
        <begin position="299"/>
        <end position="310"/>
    </location>
</feature>
<evidence type="ECO:0000256" key="6">
    <source>
        <dbReference type="SAM" id="MobiDB-lite"/>
    </source>
</evidence>
<dbReference type="Pfam" id="PF08879">
    <property type="entry name" value="WRC"/>
    <property type="match status" value="1"/>
</dbReference>
<dbReference type="Pfam" id="PF08880">
    <property type="entry name" value="QLQ"/>
    <property type="match status" value="1"/>
</dbReference>
<evidence type="ECO:0000256" key="4">
    <source>
        <dbReference type="PROSITE-ProRule" id="PRU01002"/>
    </source>
</evidence>
<accession>A0A8B9A9N8</accession>
<keyword evidence="5" id="KW-0805">Transcription regulation</keyword>
<evidence type="ECO:0000259" key="8">
    <source>
        <dbReference type="PROSITE" id="PS51667"/>
    </source>
</evidence>
<keyword evidence="3 4" id="KW-0539">Nucleus</keyword>
<sequence length="387" mass="42731">MAEPFTSPSGDATAPSPAHFWRPLGGERVERGIRIGTGEGGAVDWGQMNSTTAAVARPLFTMSQWQELELQALIYKYLAMGNVVPDTLVRHFRNSVESVASRYYHHPSASALGYSPYFGKDLDPEPWRCRRTDGKKWRCSKGACPDSKYCDRHMHRGRNRSRKPVEAPPQAQSPCASTVTSLARSGGSGGGSSLSIPLNSLAGSFPSGAGSSQLSIYPGSYGIAGKEFRYPYGTKGDLDEHSLFSEASESTGGLGVDSSLDNSWRLMPSPMSSLPLFKARNNSSLQSSNLQFPALQDPRQASISSLSKPEQQQQQQHAFFSSEFGSEPAKHESRSLRPFFDEWPRTRDMWSDLEDERTNQNSFSTTQLSISMPNDILWLLHHQFQIP</sequence>
<evidence type="ECO:0000313" key="9">
    <source>
        <dbReference type="Proteomes" id="UP000228380"/>
    </source>
</evidence>
<organism evidence="9 10">
    <name type="scientific">Phoenix dactylifera</name>
    <name type="common">Date palm</name>
    <dbReference type="NCBI Taxonomy" id="42345"/>
    <lineage>
        <taxon>Eukaryota</taxon>
        <taxon>Viridiplantae</taxon>
        <taxon>Streptophyta</taxon>
        <taxon>Embryophyta</taxon>
        <taxon>Tracheophyta</taxon>
        <taxon>Spermatophyta</taxon>
        <taxon>Magnoliopsida</taxon>
        <taxon>Liliopsida</taxon>
        <taxon>Arecaceae</taxon>
        <taxon>Coryphoideae</taxon>
        <taxon>Phoeniceae</taxon>
        <taxon>Phoenix</taxon>
    </lineage>
</organism>
<dbReference type="OrthoDB" id="1927209at2759"/>
<evidence type="ECO:0000256" key="3">
    <source>
        <dbReference type="ARBA" id="ARBA00023242"/>
    </source>
</evidence>
<dbReference type="RefSeq" id="XP_038979909.1">
    <property type="nucleotide sequence ID" value="XM_039123981.1"/>
</dbReference>
<feature type="compositionally biased region" description="Polar residues" evidence="6">
    <location>
        <begin position="170"/>
        <end position="183"/>
    </location>
</feature>
<comment type="similarity">
    <text evidence="2 5">Belongs to the GRF family.</text>
</comment>
<dbReference type="GO" id="GO:0032502">
    <property type="term" value="P:developmental process"/>
    <property type="evidence" value="ECO:0007669"/>
    <property type="project" value="InterPro"/>
</dbReference>
<dbReference type="InterPro" id="IPR031137">
    <property type="entry name" value="GRF"/>
</dbReference>
<evidence type="ECO:0000313" key="10">
    <source>
        <dbReference type="RefSeq" id="XP_038979909.1"/>
    </source>
</evidence>
<dbReference type="InterPro" id="IPR014977">
    <property type="entry name" value="WRC_dom"/>
</dbReference>
<reference evidence="9" key="1">
    <citation type="journal article" date="2019" name="Nat. Commun.">
        <title>Genome-wide association mapping of date palm fruit traits.</title>
        <authorList>
            <person name="Hazzouri K.M."/>
            <person name="Gros-Balthazard M."/>
            <person name="Flowers J.M."/>
            <person name="Copetti D."/>
            <person name="Lemansour A."/>
            <person name="Lebrun M."/>
            <person name="Masmoudi K."/>
            <person name="Ferrand S."/>
            <person name="Dhar M.I."/>
            <person name="Fresquez Z.A."/>
            <person name="Rosas U."/>
            <person name="Zhang J."/>
            <person name="Talag J."/>
            <person name="Lee S."/>
            <person name="Kudrna D."/>
            <person name="Powell R.F."/>
            <person name="Leitch I.J."/>
            <person name="Krueger R.R."/>
            <person name="Wing R.A."/>
            <person name="Amiri K.M.A."/>
            <person name="Purugganan M.D."/>
        </authorList>
    </citation>
    <scope>NUCLEOTIDE SEQUENCE [LARGE SCALE GENOMIC DNA]</scope>
    <source>
        <strain evidence="9">cv. Khalas</strain>
    </source>
</reference>
<name>A0A8B9A9N8_PHODC</name>
<comment type="function">
    <text evidence="5">Transcription activator.</text>
</comment>
<feature type="region of interest" description="Disordered" evidence="6">
    <location>
        <begin position="153"/>
        <end position="189"/>
    </location>
</feature>
<dbReference type="AlphaFoldDB" id="A0A8B9A9N8"/>
<dbReference type="PROSITE" id="PS51667">
    <property type="entry name" value="WRC"/>
    <property type="match status" value="1"/>
</dbReference>
<feature type="compositionally biased region" description="Polar residues" evidence="6">
    <location>
        <begin position="1"/>
        <end position="10"/>
    </location>
</feature>
<evidence type="ECO:0000256" key="1">
    <source>
        <dbReference type="ARBA" id="ARBA00004123"/>
    </source>
</evidence>
<dbReference type="SMART" id="SM00951">
    <property type="entry name" value="QLQ"/>
    <property type="match status" value="1"/>
</dbReference>
<evidence type="ECO:0000256" key="5">
    <source>
        <dbReference type="RuleBase" id="RU367127"/>
    </source>
</evidence>
<feature type="short sequence motif" description="Bipartite nuclear localization signal" evidence="4">
    <location>
        <begin position="128"/>
        <end position="138"/>
    </location>
</feature>
<feature type="region of interest" description="Disordered" evidence="6">
    <location>
        <begin position="1"/>
        <end position="23"/>
    </location>
</feature>
<dbReference type="PANTHER" id="PTHR31602:SF8">
    <property type="entry name" value="GROWTH-REGULATING FACTOR 5"/>
    <property type="match status" value="1"/>
</dbReference>
<dbReference type="GO" id="GO:0006351">
    <property type="term" value="P:DNA-templated transcription"/>
    <property type="evidence" value="ECO:0007669"/>
    <property type="project" value="UniProtKB-UniRule"/>
</dbReference>
<keyword evidence="5" id="KW-0804">Transcription</keyword>
<dbReference type="GO" id="GO:0005524">
    <property type="term" value="F:ATP binding"/>
    <property type="evidence" value="ECO:0007669"/>
    <property type="project" value="UniProtKB-UniRule"/>
</dbReference>
<proteinExistence type="inferred from homology"/>
<keyword evidence="9" id="KW-1185">Reference proteome</keyword>
<gene>
    <name evidence="10" type="primary">LOC103699161</name>
</gene>
<evidence type="ECO:0000259" key="7">
    <source>
        <dbReference type="PROSITE" id="PS51666"/>
    </source>
</evidence>
<evidence type="ECO:0000256" key="2">
    <source>
        <dbReference type="ARBA" id="ARBA00008122"/>
    </source>
</evidence>
<dbReference type="PROSITE" id="PS51666">
    <property type="entry name" value="QLQ"/>
    <property type="match status" value="1"/>
</dbReference>
<dbReference type="GO" id="GO:0005634">
    <property type="term" value="C:nucleus"/>
    <property type="evidence" value="ECO:0007669"/>
    <property type="project" value="UniProtKB-SubCell"/>
</dbReference>
<keyword evidence="5" id="KW-0010">Activator</keyword>
<feature type="domain" description="WRC" evidence="8">
    <location>
        <begin position="123"/>
        <end position="167"/>
    </location>
</feature>
<feature type="compositionally biased region" description="Basic residues" evidence="6">
    <location>
        <begin position="153"/>
        <end position="162"/>
    </location>
</feature>
<feature type="domain" description="QLQ" evidence="7">
    <location>
        <begin position="59"/>
        <end position="94"/>
    </location>
</feature>
<comment type="subcellular location">
    <subcellularLocation>
        <location evidence="1 4 5">Nucleus</location>
    </subcellularLocation>
</comment>
<dbReference type="Proteomes" id="UP000228380">
    <property type="component" value="Chromosome 2"/>
</dbReference>
<dbReference type="GO" id="GO:0006355">
    <property type="term" value="P:regulation of DNA-templated transcription"/>
    <property type="evidence" value="ECO:0007669"/>
    <property type="project" value="InterPro"/>
</dbReference>
<reference evidence="10" key="2">
    <citation type="submission" date="2025-08" db="UniProtKB">
        <authorList>
            <consortium name="RefSeq"/>
        </authorList>
    </citation>
    <scope>IDENTIFICATION</scope>
    <source>
        <tissue evidence="10">Young leaves</tissue>
    </source>
</reference>
<comment type="domain">
    <text evidence="5">The QLQ domain and WRC domain may be involved in protein-protein interaction and DNA-binding, respectively.</text>
</comment>
<dbReference type="KEGG" id="pda:103699161"/>
<feature type="short sequence motif" description="Bipartite nuclear localization signal" evidence="4">
    <location>
        <begin position="156"/>
        <end position="163"/>
    </location>
</feature>
<protein>
    <recommendedName>
        <fullName evidence="5">Growth-regulating factor</fullName>
    </recommendedName>
</protein>
<dbReference type="PANTHER" id="PTHR31602">
    <property type="entry name" value="GROWTH-REGULATING FACTOR 5"/>
    <property type="match status" value="1"/>
</dbReference>
<dbReference type="GeneID" id="103699161"/>